<comment type="caution">
    <text evidence="1">The sequence shown here is derived from an EMBL/GenBank/DDBJ whole genome shotgun (WGS) entry which is preliminary data.</text>
</comment>
<dbReference type="RefSeq" id="WP_059310554.1">
    <property type="nucleotide sequence ID" value="NZ_LRCR01000006.1"/>
</dbReference>
<dbReference type="AlphaFoldDB" id="A0A0X4EUN3"/>
<organism evidence="1 2">
    <name type="scientific">Enterobacter genomosp. O</name>
    <dbReference type="NCBI Taxonomy" id="2364150"/>
    <lineage>
        <taxon>Bacteria</taxon>
        <taxon>Pseudomonadati</taxon>
        <taxon>Pseudomonadota</taxon>
        <taxon>Gammaproteobacteria</taxon>
        <taxon>Enterobacterales</taxon>
        <taxon>Enterobacteriaceae</taxon>
        <taxon>Enterobacter</taxon>
        <taxon>Enterobacter cloacae complex</taxon>
        <taxon>Enterobacter cloacae complex clade O</taxon>
    </lineage>
</organism>
<dbReference type="Pfam" id="PF06891">
    <property type="entry name" value="P2_Phage_GpR"/>
    <property type="match status" value="1"/>
</dbReference>
<dbReference type="Proteomes" id="UP000064715">
    <property type="component" value="Unassembled WGS sequence"/>
</dbReference>
<accession>A0A0X4EUN3</accession>
<keyword evidence="2" id="KW-1185">Reference proteome</keyword>
<dbReference type="InterPro" id="IPR009678">
    <property type="entry name" value="Phage_tail_completion_R"/>
</dbReference>
<gene>
    <name evidence="1" type="ORF">AWI28_11465</name>
</gene>
<reference evidence="2" key="1">
    <citation type="submission" date="2016-01" db="EMBL/GenBank/DDBJ databases">
        <title>WGS of SAMN04407783.</title>
        <authorList>
            <person name="Adams M."/>
            <person name="Sutton G."/>
            <person name="Nelson K."/>
            <person name="Thaden J."/>
            <person name="Fowler V."/>
            <person name="Mccorrison J."/>
            <person name="Sanka R."/>
            <person name="Brinkac L."/>
            <person name="Nierman W."/>
        </authorList>
    </citation>
    <scope>NUCLEOTIDE SEQUENCE [LARGE SCALE GENOMIC DNA]</scope>
    <source>
        <strain evidence="2">GN04363</strain>
    </source>
</reference>
<proteinExistence type="predicted"/>
<dbReference type="EMBL" id="LRCR01000006">
    <property type="protein sequence ID" value="KUQ85413.1"/>
    <property type="molecule type" value="Genomic_DNA"/>
</dbReference>
<protein>
    <submittedName>
        <fullName evidence="1">Phage tail protein</fullName>
    </submittedName>
</protein>
<name>A0A0X4EUN3_9ENTR</name>
<evidence type="ECO:0000313" key="1">
    <source>
        <dbReference type="EMBL" id="KUQ85413.1"/>
    </source>
</evidence>
<dbReference type="OrthoDB" id="8564199at2"/>
<sequence length="155" mass="17265">MHKLKSLRQALIDAIPQLNAHPERLQMSVGSGNIDARLASSLSFEKRYALNAKVSGFTGDSEGVFVPVLAWLRENQPDMFTLDEGHKNGYTFAIVLNDDDTMDISISVQVTERILVSQEQGALHATYSPEPPLPEPVTRPKELYINGELVSKWED</sequence>
<evidence type="ECO:0000313" key="2">
    <source>
        <dbReference type="Proteomes" id="UP000064715"/>
    </source>
</evidence>